<dbReference type="InterPro" id="IPR036875">
    <property type="entry name" value="Znf_CCHC_sf"/>
</dbReference>
<dbReference type="SUPFAM" id="SSF57756">
    <property type="entry name" value="Retrovirus zinc finger-like domains"/>
    <property type="match status" value="1"/>
</dbReference>
<dbReference type="SMART" id="SM00343">
    <property type="entry name" value="ZnF_C2HC"/>
    <property type="match status" value="1"/>
</dbReference>
<feature type="region of interest" description="Disordered" evidence="3">
    <location>
        <begin position="630"/>
        <end position="657"/>
    </location>
</feature>
<dbReference type="Gene3D" id="4.10.60.10">
    <property type="entry name" value="Zinc finger, CCHC-type"/>
    <property type="match status" value="1"/>
</dbReference>
<reference evidence="5" key="1">
    <citation type="journal article" date="2019" name="Sci. Rep.">
        <title>Draft genome of Tanacetum cinerariifolium, the natural source of mosquito coil.</title>
        <authorList>
            <person name="Yamashiro T."/>
            <person name="Shiraishi A."/>
            <person name="Satake H."/>
            <person name="Nakayama K."/>
        </authorList>
    </citation>
    <scope>NUCLEOTIDE SEQUENCE</scope>
</reference>
<dbReference type="GO" id="GO:0008270">
    <property type="term" value="F:zinc ion binding"/>
    <property type="evidence" value="ECO:0007669"/>
    <property type="project" value="UniProtKB-KW"/>
</dbReference>
<evidence type="ECO:0000256" key="3">
    <source>
        <dbReference type="SAM" id="MobiDB-lite"/>
    </source>
</evidence>
<feature type="compositionally biased region" description="Polar residues" evidence="3">
    <location>
        <begin position="640"/>
        <end position="650"/>
    </location>
</feature>
<comment type="caution">
    <text evidence="5">The sequence shown here is derived from an EMBL/GenBank/DDBJ whole genome shotgun (WGS) entry which is preliminary data.</text>
</comment>
<dbReference type="GO" id="GO:0003676">
    <property type="term" value="F:nucleic acid binding"/>
    <property type="evidence" value="ECO:0007669"/>
    <property type="project" value="InterPro"/>
</dbReference>
<dbReference type="EMBL" id="BKCJ010005789">
    <property type="protein sequence ID" value="GEU68648.1"/>
    <property type="molecule type" value="Genomic_DNA"/>
</dbReference>
<proteinExistence type="predicted"/>
<feature type="coiled-coil region" evidence="2">
    <location>
        <begin position="673"/>
        <end position="710"/>
    </location>
</feature>
<gene>
    <name evidence="5" type="ORF">Tci_040626</name>
</gene>
<name>A0A6L2M3Q8_TANCI</name>
<dbReference type="AlphaFoldDB" id="A0A6L2M3Q8"/>
<sequence length="711" mass="80864">MMNYAFWKVTENDATLPKTQVVEGVTTVMPITSVEEKAQRWLDVKARSTLMMGISNEHQLKFNLIKDGKQLLKAIEKRFGENAATKKTQRNLLRQQYKNFTASSSEMLDQTFDRLQKLVYEQEVKGMSSSSSSTQNIAFVSFQNNNSSSTNRTVNTAQTVNTANGVSTASTQVNVAFSTNINNLSDAVICSFFASQPSSHQLVHEDLEQIHPDDMEEMDLRWQMAMLTMRARRFLKRTGRKLTVNGNEIISFDKSNVECYNCHKMVHFARECRALRNQDNKHKESSKRSVPLETTNSTALVSCDGLGEYEWSGQAEEWPNYALMAFTYSNSDSKEICPNFEEWVLDNEEENVTQPKIEKKIVRPSIVKKEFVKPRQQEKSARKTIEKVEHNRQNTHRPRDGKKIIISEASIRRDIQLVDDEGVDCLPNSTIFKQLALMGKPKRKNTRVPQPSGSTDNVADEDVHKELGESLVRAVTTASSLEAKQDSGDTTAQTRFESVSKLSNDSLLARGNTLQSDKDRMKLNELIELCTNLQTRVLDLEKIKTTQGNEIASLKRRIKKFKKKNRSRTHKLKRLYKVNLTARVESSKDEESLGGDASKQERIESIDADEYITLVNVQDDVEIFDVNDLGGEEEQEESGKSTTTATISKHQSQKKGKAIMIEEPVKPRKKDQIKLNEEAAKRLQAEFDEEERLAREKAQKEQEANIALIET</sequence>
<evidence type="ECO:0000256" key="1">
    <source>
        <dbReference type="PROSITE-ProRule" id="PRU00047"/>
    </source>
</evidence>
<keyword evidence="1" id="KW-0862">Zinc</keyword>
<dbReference type="InterPro" id="IPR001878">
    <property type="entry name" value="Znf_CCHC"/>
</dbReference>
<evidence type="ECO:0000313" key="5">
    <source>
        <dbReference type="EMBL" id="GEU68648.1"/>
    </source>
</evidence>
<accession>A0A6L2M3Q8</accession>
<evidence type="ECO:0000256" key="2">
    <source>
        <dbReference type="SAM" id="Coils"/>
    </source>
</evidence>
<evidence type="ECO:0000259" key="4">
    <source>
        <dbReference type="PROSITE" id="PS50158"/>
    </source>
</evidence>
<feature type="domain" description="CCHC-type" evidence="4">
    <location>
        <begin position="259"/>
        <end position="273"/>
    </location>
</feature>
<protein>
    <recommendedName>
        <fullName evidence="4">CCHC-type domain-containing protein</fullName>
    </recommendedName>
</protein>
<organism evidence="5">
    <name type="scientific">Tanacetum cinerariifolium</name>
    <name type="common">Dalmatian daisy</name>
    <name type="synonym">Chrysanthemum cinerariifolium</name>
    <dbReference type="NCBI Taxonomy" id="118510"/>
    <lineage>
        <taxon>Eukaryota</taxon>
        <taxon>Viridiplantae</taxon>
        <taxon>Streptophyta</taxon>
        <taxon>Embryophyta</taxon>
        <taxon>Tracheophyta</taxon>
        <taxon>Spermatophyta</taxon>
        <taxon>Magnoliopsida</taxon>
        <taxon>eudicotyledons</taxon>
        <taxon>Gunneridae</taxon>
        <taxon>Pentapetalae</taxon>
        <taxon>asterids</taxon>
        <taxon>campanulids</taxon>
        <taxon>Asterales</taxon>
        <taxon>Asteraceae</taxon>
        <taxon>Asteroideae</taxon>
        <taxon>Anthemideae</taxon>
        <taxon>Anthemidinae</taxon>
        <taxon>Tanacetum</taxon>
    </lineage>
</organism>
<keyword evidence="1" id="KW-0863">Zinc-finger</keyword>
<dbReference type="PROSITE" id="PS50158">
    <property type="entry name" value="ZF_CCHC"/>
    <property type="match status" value="1"/>
</dbReference>
<keyword evidence="2" id="KW-0175">Coiled coil</keyword>
<keyword evidence="1" id="KW-0479">Metal-binding</keyword>